<dbReference type="InterPro" id="IPR042178">
    <property type="entry name" value="Serpin_sf_1"/>
</dbReference>
<feature type="chain" id="PRO_5045788530" evidence="4">
    <location>
        <begin position="17"/>
        <end position="376"/>
    </location>
</feature>
<dbReference type="PANTHER" id="PTHR11461:SF367">
    <property type="entry name" value="GH21475P-RELATED"/>
    <property type="match status" value="1"/>
</dbReference>
<feature type="signal peptide" evidence="4">
    <location>
        <begin position="1"/>
        <end position="16"/>
    </location>
</feature>
<feature type="domain" description="Serpin" evidence="5">
    <location>
        <begin position="31"/>
        <end position="368"/>
    </location>
</feature>
<reference evidence="7" key="1">
    <citation type="submission" date="2025-08" db="UniProtKB">
        <authorList>
            <consortium name="RefSeq"/>
        </authorList>
    </citation>
    <scope>IDENTIFICATION</scope>
</reference>
<name>A0A6J1NN14_BICAN</name>
<sequence>MRVPIILIFFIAVSSGELDFYSKVRNFSTQLLYYTQLDTPADVDADFFISPYTVWYFLMIMVSETVGDTREQITRALSLDGRSDYMIEFRNLTRIIKSRTIFGNYLYYDVNLKVRPDGVNRLRDLGFFTERLNFKKPTFKEPIVPNIEDFVNSSIIMSNAIHFTASWKHSLKSNYSVIENGFFEAMYHVRAHFPSADFDFLKASVTELPYSNDKYSMLIIRPHSGYNVSQVYVKLKDVSLKDIVAKLEKDALEHGLVEVDVMLPSISANSHVIFNKPLENLGLLEIFNGNSANFYNLVEDDIYISEITQGVELTFTEEQTIVSATIPSKSGGQLDKWKKIVPLKKPFISFIMEKSTGTILFGGVHSNSLAVHSWYT</sequence>
<keyword evidence="6" id="KW-1185">Reference proteome</keyword>
<dbReference type="RefSeq" id="XP_023946303.2">
    <property type="nucleotide sequence ID" value="XM_024090535.2"/>
</dbReference>
<dbReference type="InterPro" id="IPR036186">
    <property type="entry name" value="Serpin_sf"/>
</dbReference>
<keyword evidence="4" id="KW-0732">Signal</keyword>
<dbReference type="AlphaFoldDB" id="A0A6J1NN14"/>
<dbReference type="KEGG" id="bany:112051757"/>
<dbReference type="SUPFAM" id="SSF56574">
    <property type="entry name" value="Serpins"/>
    <property type="match status" value="1"/>
</dbReference>
<protein>
    <submittedName>
        <fullName evidence="7">Serine protease inhibitor 3/4-like</fullName>
    </submittedName>
</protein>
<evidence type="ECO:0000313" key="7">
    <source>
        <dbReference type="RefSeq" id="XP_023946303.2"/>
    </source>
</evidence>
<dbReference type="InterPro" id="IPR000215">
    <property type="entry name" value="Serpin_fam"/>
</dbReference>
<keyword evidence="2 7" id="KW-0722">Serine protease inhibitor</keyword>
<accession>A0A6J1NN14</accession>
<dbReference type="GO" id="GO:0005615">
    <property type="term" value="C:extracellular space"/>
    <property type="evidence" value="ECO:0007669"/>
    <property type="project" value="InterPro"/>
</dbReference>
<dbReference type="GO" id="GO:0004867">
    <property type="term" value="F:serine-type endopeptidase inhibitor activity"/>
    <property type="evidence" value="ECO:0007669"/>
    <property type="project" value="UniProtKB-KW"/>
</dbReference>
<dbReference type="OrthoDB" id="671595at2759"/>
<dbReference type="Gene3D" id="2.30.39.10">
    <property type="entry name" value="Alpha-1-antitrypsin, domain 1"/>
    <property type="match status" value="1"/>
</dbReference>
<dbReference type="InterPro" id="IPR023796">
    <property type="entry name" value="Serpin_dom"/>
</dbReference>
<gene>
    <name evidence="7" type="primary">LOC112051757</name>
</gene>
<comment type="similarity">
    <text evidence="3">Belongs to the serpin family.</text>
</comment>
<evidence type="ECO:0000256" key="1">
    <source>
        <dbReference type="ARBA" id="ARBA00022690"/>
    </source>
</evidence>
<evidence type="ECO:0000256" key="4">
    <source>
        <dbReference type="SAM" id="SignalP"/>
    </source>
</evidence>
<dbReference type="Gene3D" id="3.30.497.10">
    <property type="entry name" value="Antithrombin, subunit I, domain 2"/>
    <property type="match status" value="1"/>
</dbReference>
<evidence type="ECO:0000259" key="5">
    <source>
        <dbReference type="SMART" id="SM00093"/>
    </source>
</evidence>
<dbReference type="SMART" id="SM00093">
    <property type="entry name" value="SERPIN"/>
    <property type="match status" value="1"/>
</dbReference>
<dbReference type="InterPro" id="IPR042185">
    <property type="entry name" value="Serpin_sf_2"/>
</dbReference>
<evidence type="ECO:0000256" key="2">
    <source>
        <dbReference type="ARBA" id="ARBA00022900"/>
    </source>
</evidence>
<dbReference type="GeneID" id="112051757"/>
<evidence type="ECO:0000313" key="6">
    <source>
        <dbReference type="Proteomes" id="UP001652582"/>
    </source>
</evidence>
<organism evidence="6 7">
    <name type="scientific">Bicyclus anynana</name>
    <name type="common">Squinting bush brown butterfly</name>
    <dbReference type="NCBI Taxonomy" id="110368"/>
    <lineage>
        <taxon>Eukaryota</taxon>
        <taxon>Metazoa</taxon>
        <taxon>Ecdysozoa</taxon>
        <taxon>Arthropoda</taxon>
        <taxon>Hexapoda</taxon>
        <taxon>Insecta</taxon>
        <taxon>Pterygota</taxon>
        <taxon>Neoptera</taxon>
        <taxon>Endopterygota</taxon>
        <taxon>Lepidoptera</taxon>
        <taxon>Glossata</taxon>
        <taxon>Ditrysia</taxon>
        <taxon>Papilionoidea</taxon>
        <taxon>Nymphalidae</taxon>
        <taxon>Satyrinae</taxon>
        <taxon>Satyrini</taxon>
        <taxon>Mycalesina</taxon>
        <taxon>Bicyclus</taxon>
    </lineage>
</organism>
<evidence type="ECO:0000256" key="3">
    <source>
        <dbReference type="RuleBase" id="RU000411"/>
    </source>
</evidence>
<dbReference type="PANTHER" id="PTHR11461">
    <property type="entry name" value="SERINE PROTEASE INHIBITOR, SERPIN"/>
    <property type="match status" value="1"/>
</dbReference>
<proteinExistence type="inferred from homology"/>
<dbReference type="Pfam" id="PF00079">
    <property type="entry name" value="Serpin"/>
    <property type="match status" value="1"/>
</dbReference>
<keyword evidence="1 7" id="KW-0646">Protease inhibitor</keyword>
<dbReference type="Proteomes" id="UP001652582">
    <property type="component" value="Chromosome 25"/>
</dbReference>